<dbReference type="PRINTS" id="PR00385">
    <property type="entry name" value="P450"/>
</dbReference>
<dbReference type="InterPro" id="IPR036396">
    <property type="entry name" value="Cyt_P450_sf"/>
</dbReference>
<evidence type="ECO:0008006" key="13">
    <source>
        <dbReference type="Google" id="ProtNLM"/>
    </source>
</evidence>
<feature type="non-terminal residue" evidence="11">
    <location>
        <position position="1"/>
    </location>
</feature>
<dbReference type="InterPro" id="IPR017972">
    <property type="entry name" value="Cyt_P450_CS"/>
</dbReference>
<gene>
    <name evidence="11" type="ORF">OTU49_006488</name>
</gene>
<evidence type="ECO:0000256" key="9">
    <source>
        <dbReference type="PIRSR" id="PIRSR602401-1"/>
    </source>
</evidence>
<dbReference type="Gene3D" id="1.10.630.10">
    <property type="entry name" value="Cytochrome P450"/>
    <property type="match status" value="1"/>
</dbReference>
<keyword evidence="5" id="KW-0256">Endoplasmic reticulum</keyword>
<evidence type="ECO:0000256" key="10">
    <source>
        <dbReference type="RuleBase" id="RU000461"/>
    </source>
</evidence>
<evidence type="ECO:0000256" key="8">
    <source>
        <dbReference type="ARBA" id="ARBA00023136"/>
    </source>
</evidence>
<dbReference type="GO" id="GO:0005506">
    <property type="term" value="F:iron ion binding"/>
    <property type="evidence" value="ECO:0007669"/>
    <property type="project" value="InterPro"/>
</dbReference>
<accession>A0AAW0X1P9</accession>
<dbReference type="EMBL" id="JARKIK010000053">
    <property type="protein sequence ID" value="KAK8733803.1"/>
    <property type="molecule type" value="Genomic_DNA"/>
</dbReference>
<comment type="caution">
    <text evidence="11">The sequence shown here is derived from an EMBL/GenBank/DDBJ whole genome shotgun (WGS) entry which is preliminary data.</text>
</comment>
<evidence type="ECO:0000313" key="11">
    <source>
        <dbReference type="EMBL" id="KAK8733803.1"/>
    </source>
</evidence>
<evidence type="ECO:0000256" key="2">
    <source>
        <dbReference type="ARBA" id="ARBA00004586"/>
    </source>
</evidence>
<dbReference type="PRINTS" id="PR00463">
    <property type="entry name" value="EP450I"/>
</dbReference>
<dbReference type="GO" id="GO:0005789">
    <property type="term" value="C:endoplasmic reticulum membrane"/>
    <property type="evidence" value="ECO:0007669"/>
    <property type="project" value="UniProtKB-SubCell"/>
</dbReference>
<keyword evidence="10" id="KW-0560">Oxidoreductase</keyword>
<keyword evidence="9 10" id="KW-0479">Metal-binding</keyword>
<dbReference type="PANTHER" id="PTHR24291">
    <property type="entry name" value="CYTOCHROME P450 FAMILY 4"/>
    <property type="match status" value="1"/>
</dbReference>
<dbReference type="InterPro" id="IPR050196">
    <property type="entry name" value="Cytochrome_P450_Monoox"/>
</dbReference>
<dbReference type="GO" id="GO:0020037">
    <property type="term" value="F:heme binding"/>
    <property type="evidence" value="ECO:0007669"/>
    <property type="project" value="InterPro"/>
</dbReference>
<evidence type="ECO:0000313" key="12">
    <source>
        <dbReference type="Proteomes" id="UP001445076"/>
    </source>
</evidence>
<dbReference type="InterPro" id="IPR001128">
    <property type="entry name" value="Cyt_P450"/>
</dbReference>
<comment type="similarity">
    <text evidence="3 10">Belongs to the cytochrome P450 family.</text>
</comment>
<evidence type="ECO:0000256" key="1">
    <source>
        <dbReference type="ARBA" id="ARBA00001971"/>
    </source>
</evidence>
<reference evidence="11 12" key="1">
    <citation type="journal article" date="2024" name="BMC Genomics">
        <title>Genome assembly of redclaw crayfish (Cherax quadricarinatus) provides insights into its immune adaptation and hypoxia tolerance.</title>
        <authorList>
            <person name="Liu Z."/>
            <person name="Zheng J."/>
            <person name="Li H."/>
            <person name="Fang K."/>
            <person name="Wang S."/>
            <person name="He J."/>
            <person name="Zhou D."/>
            <person name="Weng S."/>
            <person name="Chi M."/>
            <person name="Gu Z."/>
            <person name="He J."/>
            <person name="Li F."/>
            <person name="Wang M."/>
        </authorList>
    </citation>
    <scope>NUCLEOTIDE SEQUENCE [LARGE SCALE GENOMIC DNA]</scope>
    <source>
        <strain evidence="11">ZL_2023a</strain>
    </source>
</reference>
<evidence type="ECO:0000256" key="6">
    <source>
        <dbReference type="ARBA" id="ARBA00023004"/>
    </source>
</evidence>
<proteinExistence type="inferred from homology"/>
<dbReference type="GO" id="GO:0004497">
    <property type="term" value="F:monooxygenase activity"/>
    <property type="evidence" value="ECO:0007669"/>
    <property type="project" value="UniProtKB-KW"/>
</dbReference>
<keyword evidence="7 10" id="KW-0503">Monooxygenase</keyword>
<keyword evidence="12" id="KW-1185">Reference proteome</keyword>
<evidence type="ECO:0000256" key="7">
    <source>
        <dbReference type="ARBA" id="ARBA00023033"/>
    </source>
</evidence>
<comment type="subcellular location">
    <subcellularLocation>
        <location evidence="2">Endoplasmic reticulum membrane</location>
    </subcellularLocation>
</comment>
<dbReference type="PROSITE" id="PS00086">
    <property type="entry name" value="CYTOCHROME_P450"/>
    <property type="match status" value="1"/>
</dbReference>
<name>A0AAW0X1P9_CHEQU</name>
<sequence length="230" mass="26612">GIKKRRAFLDLLLDYAEENPEFTDEEIRKEVDTFMFAGYDTTASAMNWILYNLGHHPDIQARVHEELDGILINPDSPVTTEDVRQMKYTEMCIKESMRLFPPAPVISRTVNEDVVIDGYCIPAGTTVSIVIYKIHRDPTQFPDPEVFDPDRFLPENVNKRHRFSYIPFSAGIRNCIGQKFAMMELKIIVSIIFRRFRVESIIPRDQLQLVAEGILRPKHGSLVKIFPRTK</sequence>
<keyword evidence="4 9" id="KW-0349">Heme</keyword>
<comment type="cofactor">
    <cofactor evidence="1 9">
        <name>heme</name>
        <dbReference type="ChEBI" id="CHEBI:30413"/>
    </cofactor>
</comment>
<dbReference type="InterPro" id="IPR002401">
    <property type="entry name" value="Cyt_P450_E_grp-I"/>
</dbReference>
<dbReference type="AlphaFoldDB" id="A0AAW0X1P9"/>
<keyword evidence="8" id="KW-0472">Membrane</keyword>
<evidence type="ECO:0000256" key="3">
    <source>
        <dbReference type="ARBA" id="ARBA00010617"/>
    </source>
</evidence>
<dbReference type="Proteomes" id="UP001445076">
    <property type="component" value="Unassembled WGS sequence"/>
</dbReference>
<dbReference type="PANTHER" id="PTHR24291:SF189">
    <property type="entry name" value="CYTOCHROME P450 4C3-RELATED"/>
    <property type="match status" value="1"/>
</dbReference>
<dbReference type="SUPFAM" id="SSF48264">
    <property type="entry name" value="Cytochrome P450"/>
    <property type="match status" value="1"/>
</dbReference>
<feature type="binding site" description="axial binding residue" evidence="9">
    <location>
        <position position="175"/>
    </location>
    <ligand>
        <name>heme</name>
        <dbReference type="ChEBI" id="CHEBI:30413"/>
    </ligand>
    <ligandPart>
        <name>Fe</name>
        <dbReference type="ChEBI" id="CHEBI:18248"/>
    </ligandPart>
</feature>
<dbReference type="Pfam" id="PF00067">
    <property type="entry name" value="p450"/>
    <property type="match status" value="1"/>
</dbReference>
<evidence type="ECO:0000256" key="5">
    <source>
        <dbReference type="ARBA" id="ARBA00022824"/>
    </source>
</evidence>
<evidence type="ECO:0000256" key="4">
    <source>
        <dbReference type="ARBA" id="ARBA00022617"/>
    </source>
</evidence>
<keyword evidence="6 9" id="KW-0408">Iron</keyword>
<dbReference type="GO" id="GO:0016705">
    <property type="term" value="F:oxidoreductase activity, acting on paired donors, with incorporation or reduction of molecular oxygen"/>
    <property type="evidence" value="ECO:0007669"/>
    <property type="project" value="InterPro"/>
</dbReference>
<organism evidence="11 12">
    <name type="scientific">Cherax quadricarinatus</name>
    <name type="common">Australian red claw crayfish</name>
    <dbReference type="NCBI Taxonomy" id="27406"/>
    <lineage>
        <taxon>Eukaryota</taxon>
        <taxon>Metazoa</taxon>
        <taxon>Ecdysozoa</taxon>
        <taxon>Arthropoda</taxon>
        <taxon>Crustacea</taxon>
        <taxon>Multicrustacea</taxon>
        <taxon>Malacostraca</taxon>
        <taxon>Eumalacostraca</taxon>
        <taxon>Eucarida</taxon>
        <taxon>Decapoda</taxon>
        <taxon>Pleocyemata</taxon>
        <taxon>Astacidea</taxon>
        <taxon>Parastacoidea</taxon>
        <taxon>Parastacidae</taxon>
        <taxon>Cherax</taxon>
    </lineage>
</organism>
<protein>
    <recommendedName>
        <fullName evidence="13">Cytochrome P450</fullName>
    </recommendedName>
</protein>